<dbReference type="Gene3D" id="3.10.450.50">
    <property type="match status" value="1"/>
</dbReference>
<sequence length="142" mass="16170">MTNLSYQEQQMLAAATGRDAILNLNARHNRAYSDGDRDAWIATFRHSGATFIRDHDVFTDLRVAFDGGDNQRLVCVDHEIEVDGVHARQRCVAVLYASMFGDVALRATGTFRDELIYERGGWYYTSRELAWDAMPSRHPLVM</sequence>
<evidence type="ECO:0000313" key="1">
    <source>
        <dbReference type="EMBL" id="BBZ40672.1"/>
    </source>
</evidence>
<dbReference type="STRING" id="44010.AWC00_13265"/>
<dbReference type="AlphaFoldDB" id="A0A1X1TB99"/>
<evidence type="ECO:0000313" key="2">
    <source>
        <dbReference type="Proteomes" id="UP000467385"/>
    </source>
</evidence>
<keyword evidence="2" id="KW-1185">Reference proteome</keyword>
<organism evidence="1 2">
    <name type="scientific">Mycobacterium conspicuum</name>
    <dbReference type="NCBI Taxonomy" id="44010"/>
    <lineage>
        <taxon>Bacteria</taxon>
        <taxon>Bacillati</taxon>
        <taxon>Actinomycetota</taxon>
        <taxon>Actinomycetes</taxon>
        <taxon>Mycobacteriales</taxon>
        <taxon>Mycobacteriaceae</taxon>
        <taxon>Mycobacterium</taxon>
    </lineage>
</organism>
<protein>
    <submittedName>
        <fullName evidence="1">Uncharacterized protein</fullName>
    </submittedName>
</protein>
<dbReference type="EMBL" id="AP022613">
    <property type="protein sequence ID" value="BBZ40672.1"/>
    <property type="molecule type" value="Genomic_DNA"/>
</dbReference>
<dbReference type="Proteomes" id="UP000467385">
    <property type="component" value="Chromosome"/>
</dbReference>
<dbReference type="InterPro" id="IPR037401">
    <property type="entry name" value="SnoaL-like"/>
</dbReference>
<name>A0A1X1TB99_9MYCO</name>
<dbReference type="OrthoDB" id="4719191at2"/>
<gene>
    <name evidence="1" type="ORF">MCNS_37350</name>
</gene>
<dbReference type="InterPro" id="IPR032710">
    <property type="entry name" value="NTF2-like_dom_sf"/>
</dbReference>
<dbReference type="RefSeq" id="WP_085233126.1">
    <property type="nucleotide sequence ID" value="NZ_AP022613.1"/>
</dbReference>
<reference evidence="1 2" key="1">
    <citation type="journal article" date="2019" name="Emerg. Microbes Infect.">
        <title>Comprehensive subspecies identification of 175 nontuberculous mycobacteria species based on 7547 genomic profiles.</title>
        <authorList>
            <person name="Matsumoto Y."/>
            <person name="Kinjo T."/>
            <person name="Motooka D."/>
            <person name="Nabeya D."/>
            <person name="Jung N."/>
            <person name="Uechi K."/>
            <person name="Horii T."/>
            <person name="Iida T."/>
            <person name="Fujita J."/>
            <person name="Nakamura S."/>
        </authorList>
    </citation>
    <scope>NUCLEOTIDE SEQUENCE [LARGE SCALE GENOMIC DNA]</scope>
    <source>
        <strain evidence="1 2">JCM 14738</strain>
    </source>
</reference>
<dbReference type="Pfam" id="PF13577">
    <property type="entry name" value="SnoaL_4"/>
    <property type="match status" value="1"/>
</dbReference>
<dbReference type="SUPFAM" id="SSF54427">
    <property type="entry name" value="NTF2-like"/>
    <property type="match status" value="1"/>
</dbReference>
<accession>A0A1X1TB99</accession>
<proteinExistence type="predicted"/>